<dbReference type="InterPro" id="IPR029063">
    <property type="entry name" value="SAM-dependent_MTases_sf"/>
</dbReference>
<dbReference type="CDD" id="cd02440">
    <property type="entry name" value="AdoMet_MTases"/>
    <property type="match status" value="1"/>
</dbReference>
<dbReference type="Gene3D" id="3.40.50.150">
    <property type="entry name" value="Vaccinia Virus protein VP39"/>
    <property type="match status" value="1"/>
</dbReference>
<dbReference type="EMBL" id="AEVO01000013">
    <property type="protein sequence ID" value="EFY07852.1"/>
    <property type="molecule type" value="Genomic_DNA"/>
</dbReference>
<proteinExistence type="predicted"/>
<evidence type="ECO:0000313" key="2">
    <source>
        <dbReference type="EMBL" id="EFY07852.1"/>
    </source>
</evidence>
<dbReference type="eggNOG" id="COG4106">
    <property type="taxonomic scope" value="Bacteria"/>
</dbReference>
<dbReference type="PANTHER" id="PTHR43861">
    <property type="entry name" value="TRANS-ACONITATE 2-METHYLTRANSFERASE-RELATED"/>
    <property type="match status" value="1"/>
</dbReference>
<protein>
    <submittedName>
        <fullName evidence="2">Putative biotin biosynthesis protein BioC</fullName>
    </submittedName>
</protein>
<accession>E8LI31</accession>
<gene>
    <name evidence="2" type="ORF">HMPREF9444_00346</name>
</gene>
<dbReference type="InterPro" id="IPR013216">
    <property type="entry name" value="Methyltransf_11"/>
</dbReference>
<feature type="domain" description="Methyltransferase type 11" evidence="1">
    <location>
        <begin position="46"/>
        <end position="144"/>
    </location>
</feature>
<name>E8LI31_SUCHY</name>
<comment type="caution">
    <text evidence="2">The sequence shown here is derived from an EMBL/GenBank/DDBJ whole genome shotgun (WGS) entry which is preliminary data.</text>
</comment>
<dbReference type="Proteomes" id="UP000018458">
    <property type="component" value="Unassembled WGS sequence"/>
</dbReference>
<dbReference type="GO" id="GO:0008757">
    <property type="term" value="F:S-adenosylmethionine-dependent methyltransferase activity"/>
    <property type="evidence" value="ECO:0007669"/>
    <property type="project" value="InterPro"/>
</dbReference>
<evidence type="ECO:0000313" key="3">
    <source>
        <dbReference type="Proteomes" id="UP000018458"/>
    </source>
</evidence>
<reference evidence="2 3" key="1">
    <citation type="submission" date="2011-01" db="EMBL/GenBank/DDBJ databases">
        <authorList>
            <person name="Weinstock G."/>
            <person name="Sodergren E."/>
            <person name="Clifton S."/>
            <person name="Fulton L."/>
            <person name="Fulton B."/>
            <person name="Courtney L."/>
            <person name="Fronick C."/>
            <person name="Harrison M."/>
            <person name="Strong C."/>
            <person name="Farmer C."/>
            <person name="Delahaunty K."/>
            <person name="Markovic C."/>
            <person name="Hall O."/>
            <person name="Minx P."/>
            <person name="Tomlinson C."/>
            <person name="Mitreva M."/>
            <person name="Hou S."/>
            <person name="Chen J."/>
            <person name="Wollam A."/>
            <person name="Pepin K.H."/>
            <person name="Johnson M."/>
            <person name="Bhonagiri V."/>
            <person name="Zhang X."/>
            <person name="Suruliraj S."/>
            <person name="Warren W."/>
            <person name="Chinwalla A."/>
            <person name="Mardis E.R."/>
            <person name="Wilson R.K."/>
        </authorList>
    </citation>
    <scope>NUCLEOTIDE SEQUENCE [LARGE SCALE GENOMIC DNA]</scope>
    <source>
        <strain evidence="3">DSM 22608 / JCM 16073 / KCTC 15190 / YIT 12066</strain>
    </source>
</reference>
<dbReference type="HOGENOM" id="CLU_046586_1_0_6"/>
<dbReference type="SUPFAM" id="SSF53335">
    <property type="entry name" value="S-adenosyl-L-methionine-dependent methyltransferases"/>
    <property type="match status" value="1"/>
</dbReference>
<dbReference type="RefSeq" id="WP_009142569.1">
    <property type="nucleotide sequence ID" value="NZ_GL830951.1"/>
</dbReference>
<sequence length="254" mass="29114">MNKNLIKTRFSKAALSYENAAFKQKLMAEDLIGLIDPKLCANKVYEIGCGTGFLSELLLNKLDIKTLYINDISSLMLNYCEDKLLHLKENIPEIFFIEGDATCLSLKQSCDLIVSNAVFQWFVDFKKALLHIKTNLKQGGTLCFSTFLSGTCVELESLGLPCIKYLTEQELLSILEECGFEIDIFELQKQSLIFENPYKLLKFFKETGTNSLISHQWTPGILKRFMWEYEAKFKVPNGVNLSWIPCYVKARLRN</sequence>
<keyword evidence="3" id="KW-1185">Reference proteome</keyword>
<dbReference type="AlphaFoldDB" id="E8LI31"/>
<dbReference type="Pfam" id="PF08241">
    <property type="entry name" value="Methyltransf_11"/>
    <property type="match status" value="1"/>
</dbReference>
<dbReference type="OrthoDB" id="9760689at2"/>
<dbReference type="STRING" id="762983.HMPREF9444_00346"/>
<organism evidence="2 3">
    <name type="scientific">Succinatimonas hippei (strain DSM 22608 / JCM 16073 / KCTC 15190 / YIT 12066)</name>
    <dbReference type="NCBI Taxonomy" id="762983"/>
    <lineage>
        <taxon>Bacteria</taxon>
        <taxon>Pseudomonadati</taxon>
        <taxon>Pseudomonadota</taxon>
        <taxon>Gammaproteobacteria</taxon>
        <taxon>Aeromonadales</taxon>
        <taxon>Succinivibrionaceae</taxon>
        <taxon>Succinatimonas</taxon>
    </lineage>
</organism>
<evidence type="ECO:0000259" key="1">
    <source>
        <dbReference type="Pfam" id="PF08241"/>
    </source>
</evidence>